<name>A0ABS9E038_9PROT</name>
<proteinExistence type="inferred from homology"/>
<sequence length="91" mass="10132">MIAKTLRLSGRVQNVGFRDWMVTRARRLGLAGWVRNRRDGSVEALIAGDAPSVEELLRACRRGPPGAEVRDIIEDFADPPAEPGFFKRPSE</sequence>
<dbReference type="InterPro" id="IPR001792">
    <property type="entry name" value="Acylphosphatase-like_dom"/>
</dbReference>
<dbReference type="InterPro" id="IPR036046">
    <property type="entry name" value="Acylphosphatase-like_dom_sf"/>
</dbReference>
<feature type="active site" evidence="4">
    <location>
        <position position="36"/>
    </location>
</feature>
<dbReference type="SUPFAM" id="SSF54975">
    <property type="entry name" value="Acylphosphatase/BLUF domain-like"/>
    <property type="match status" value="1"/>
</dbReference>
<organism evidence="7 8">
    <name type="scientific">Acidiphilium iwatense</name>
    <dbReference type="NCBI Taxonomy" id="768198"/>
    <lineage>
        <taxon>Bacteria</taxon>
        <taxon>Pseudomonadati</taxon>
        <taxon>Pseudomonadota</taxon>
        <taxon>Alphaproteobacteria</taxon>
        <taxon>Acetobacterales</taxon>
        <taxon>Acidocellaceae</taxon>
        <taxon>Acidiphilium</taxon>
    </lineage>
</organism>
<dbReference type="PRINTS" id="PR00112">
    <property type="entry name" value="ACYLPHPHTASE"/>
</dbReference>
<dbReference type="Gene3D" id="3.30.70.100">
    <property type="match status" value="1"/>
</dbReference>
<dbReference type="PANTHER" id="PTHR47268:SF4">
    <property type="entry name" value="ACYLPHOSPHATASE"/>
    <property type="match status" value="1"/>
</dbReference>
<dbReference type="Proteomes" id="UP001521209">
    <property type="component" value="Unassembled WGS sequence"/>
</dbReference>
<evidence type="ECO:0000256" key="5">
    <source>
        <dbReference type="RuleBase" id="RU004168"/>
    </source>
</evidence>
<dbReference type="RefSeq" id="WP_235704499.1">
    <property type="nucleotide sequence ID" value="NZ_JAKGBZ010000020.1"/>
</dbReference>
<evidence type="ECO:0000256" key="3">
    <source>
        <dbReference type="ARBA" id="ARBA00047645"/>
    </source>
</evidence>
<feature type="domain" description="Acylphosphatase-like" evidence="6">
    <location>
        <begin position="3"/>
        <end position="89"/>
    </location>
</feature>
<dbReference type="EMBL" id="JAKGBZ010000020">
    <property type="protein sequence ID" value="MCF3947276.1"/>
    <property type="molecule type" value="Genomic_DNA"/>
</dbReference>
<evidence type="ECO:0000256" key="1">
    <source>
        <dbReference type="ARBA" id="ARBA00005614"/>
    </source>
</evidence>
<evidence type="ECO:0000256" key="4">
    <source>
        <dbReference type="PROSITE-ProRule" id="PRU00520"/>
    </source>
</evidence>
<keyword evidence="4" id="KW-0378">Hydrolase</keyword>
<accession>A0ABS9E038</accession>
<reference evidence="7 8" key="1">
    <citation type="submission" date="2022-01" db="EMBL/GenBank/DDBJ databases">
        <authorList>
            <person name="Won M."/>
            <person name="Kim S.-J."/>
            <person name="Kwon S.-W."/>
        </authorList>
    </citation>
    <scope>NUCLEOTIDE SEQUENCE [LARGE SCALE GENOMIC DNA]</scope>
    <source>
        <strain evidence="7 8">KCTC 23505</strain>
    </source>
</reference>
<dbReference type="InterPro" id="IPR017968">
    <property type="entry name" value="Acylphosphatase_CS"/>
</dbReference>
<dbReference type="Pfam" id="PF00708">
    <property type="entry name" value="Acylphosphatase"/>
    <property type="match status" value="1"/>
</dbReference>
<comment type="caution">
    <text evidence="7">The sequence shown here is derived from an EMBL/GenBank/DDBJ whole genome shotgun (WGS) entry which is preliminary data.</text>
</comment>
<feature type="active site" evidence="4">
    <location>
        <position position="18"/>
    </location>
</feature>
<dbReference type="InterPro" id="IPR020456">
    <property type="entry name" value="Acylphosphatase"/>
</dbReference>
<evidence type="ECO:0000259" key="6">
    <source>
        <dbReference type="PROSITE" id="PS51160"/>
    </source>
</evidence>
<comment type="similarity">
    <text evidence="1 5">Belongs to the acylphosphatase family.</text>
</comment>
<comment type="catalytic activity">
    <reaction evidence="3 4">
        <text>an acyl phosphate + H2O = a carboxylate + phosphate + H(+)</text>
        <dbReference type="Rhea" id="RHEA:14965"/>
        <dbReference type="ChEBI" id="CHEBI:15377"/>
        <dbReference type="ChEBI" id="CHEBI:15378"/>
        <dbReference type="ChEBI" id="CHEBI:29067"/>
        <dbReference type="ChEBI" id="CHEBI:43474"/>
        <dbReference type="ChEBI" id="CHEBI:59918"/>
        <dbReference type="EC" id="3.6.1.7"/>
    </reaction>
</comment>
<dbReference type="PANTHER" id="PTHR47268">
    <property type="entry name" value="ACYLPHOSPHATASE"/>
    <property type="match status" value="1"/>
</dbReference>
<evidence type="ECO:0000256" key="2">
    <source>
        <dbReference type="ARBA" id="ARBA00012150"/>
    </source>
</evidence>
<dbReference type="PROSITE" id="PS00151">
    <property type="entry name" value="ACYLPHOSPHATASE_2"/>
    <property type="match status" value="1"/>
</dbReference>
<evidence type="ECO:0000313" key="7">
    <source>
        <dbReference type="EMBL" id="MCF3947276.1"/>
    </source>
</evidence>
<protein>
    <recommendedName>
        <fullName evidence="2 4">acylphosphatase</fullName>
        <ecNumber evidence="2 4">3.6.1.7</ecNumber>
    </recommendedName>
</protein>
<dbReference type="EC" id="3.6.1.7" evidence="2 4"/>
<evidence type="ECO:0000313" key="8">
    <source>
        <dbReference type="Proteomes" id="UP001521209"/>
    </source>
</evidence>
<keyword evidence="8" id="KW-1185">Reference proteome</keyword>
<gene>
    <name evidence="7" type="ORF">L2A60_11380</name>
</gene>
<dbReference type="PROSITE" id="PS51160">
    <property type="entry name" value="ACYLPHOSPHATASE_3"/>
    <property type="match status" value="1"/>
</dbReference>